<name>U2PTJ1_9ACTN</name>
<keyword evidence="3" id="KW-1185">Reference proteome</keyword>
<proteinExistence type="predicted"/>
<organism evidence="2 3">
    <name type="scientific">Propionibacterium acidifaciens F0233</name>
    <dbReference type="NCBI Taxonomy" id="553198"/>
    <lineage>
        <taxon>Bacteria</taxon>
        <taxon>Bacillati</taxon>
        <taxon>Actinomycetota</taxon>
        <taxon>Actinomycetes</taxon>
        <taxon>Propionibacteriales</taxon>
        <taxon>Propionibacteriaceae</taxon>
        <taxon>Propionibacterium</taxon>
    </lineage>
</organism>
<evidence type="ECO:0000313" key="2">
    <source>
        <dbReference type="EMBL" id="ERK53835.1"/>
    </source>
</evidence>
<gene>
    <name evidence="2" type="ORF">HMPREF0682_1742</name>
</gene>
<evidence type="ECO:0000313" key="3">
    <source>
        <dbReference type="Proteomes" id="UP000017052"/>
    </source>
</evidence>
<feature type="transmembrane region" description="Helical" evidence="1">
    <location>
        <begin position="24"/>
        <end position="46"/>
    </location>
</feature>
<sequence>MICTTIGTLGYIFFVSRIPVELQLFLRVFLFVILAVAVSMALVFLLNASSDADIQASPLGMLLPMGVNLPIIYFVSPFQWFGRYCLVSAAVALILWSVGILVLRGRFSNNLSDKFS</sequence>
<feature type="transmembrane region" description="Helical" evidence="1">
    <location>
        <begin position="58"/>
        <end position="75"/>
    </location>
</feature>
<dbReference type="Proteomes" id="UP000017052">
    <property type="component" value="Unassembled WGS sequence"/>
</dbReference>
<keyword evidence="1" id="KW-0472">Membrane</keyword>
<reference evidence="2" key="1">
    <citation type="submission" date="2013-08" db="EMBL/GenBank/DDBJ databases">
        <authorList>
            <person name="Durkin A.S."/>
            <person name="Haft D.R."/>
            <person name="McCorrison J."/>
            <person name="Torralba M."/>
            <person name="Gillis M."/>
            <person name="Haft D.H."/>
            <person name="Methe B."/>
            <person name="Sutton G."/>
            <person name="Nelson K.E."/>
        </authorList>
    </citation>
    <scope>NUCLEOTIDE SEQUENCE [LARGE SCALE GENOMIC DNA]</scope>
    <source>
        <strain evidence="2">F0233</strain>
    </source>
</reference>
<dbReference type="EMBL" id="ACVN02000227">
    <property type="protein sequence ID" value="ERK53835.1"/>
    <property type="molecule type" value="Genomic_DNA"/>
</dbReference>
<accession>U2PTJ1</accession>
<protein>
    <submittedName>
        <fullName evidence="2">Uncharacterized protein</fullName>
    </submittedName>
</protein>
<keyword evidence="1" id="KW-0812">Transmembrane</keyword>
<dbReference type="AlphaFoldDB" id="U2PTJ1"/>
<evidence type="ECO:0000256" key="1">
    <source>
        <dbReference type="SAM" id="Phobius"/>
    </source>
</evidence>
<keyword evidence="1" id="KW-1133">Transmembrane helix</keyword>
<feature type="transmembrane region" description="Helical" evidence="1">
    <location>
        <begin position="81"/>
        <end position="103"/>
    </location>
</feature>
<comment type="caution">
    <text evidence="2">The sequence shown here is derived from an EMBL/GenBank/DDBJ whole genome shotgun (WGS) entry which is preliminary data.</text>
</comment>